<proteinExistence type="predicted"/>
<dbReference type="EMBL" id="CP016808">
    <property type="protein sequence ID" value="ANY69098.1"/>
    <property type="molecule type" value="Genomic_DNA"/>
</dbReference>
<evidence type="ECO:0000259" key="1">
    <source>
        <dbReference type="Pfam" id="PF13157"/>
    </source>
</evidence>
<dbReference type="AlphaFoldDB" id="A0A1B2DN15"/>
<organism evidence="2">
    <name type="scientific">Paenibacillus sp. BIHB 4019</name>
    <dbReference type="NCBI Taxonomy" id="1870819"/>
    <lineage>
        <taxon>Bacteria</taxon>
        <taxon>Bacillati</taxon>
        <taxon>Bacillota</taxon>
        <taxon>Bacilli</taxon>
        <taxon>Bacillales</taxon>
        <taxon>Paenibacillaceae</taxon>
        <taxon>Paenibacillus</taxon>
    </lineage>
</organism>
<evidence type="ECO:0000313" key="2">
    <source>
        <dbReference type="EMBL" id="ANY69098.1"/>
    </source>
</evidence>
<protein>
    <recommendedName>
        <fullName evidence="1">Endospore appendages core domain-containing protein</fullName>
    </recommendedName>
</protein>
<sequence length="102" mass="11052">MLVQGKQPEFLIWEADVDSQTTIAQISVFSNATSTDALNIDINGEEQKRIVVLPGNTSNFIGQGVKSVKISVQGNDFTYVEGKYVISTTLQLPANTSTMNGQ</sequence>
<dbReference type="InterPro" id="IPR025055">
    <property type="entry name" value="Ena_core"/>
</dbReference>
<gene>
    <name evidence="2" type="ORF">BBD42_23395</name>
</gene>
<reference evidence="2" key="1">
    <citation type="submission" date="2016-08" db="EMBL/GenBank/DDBJ databases">
        <title>Complete Genome Seqeunce of Paenibacillus sp. BIHB 4019 from tea rhizoplane.</title>
        <authorList>
            <person name="Thakur R."/>
            <person name="Swarnkar M.K."/>
            <person name="Gulati A."/>
        </authorList>
    </citation>
    <scope>NUCLEOTIDE SEQUENCE [LARGE SCALE GENOMIC DNA]</scope>
    <source>
        <strain evidence="2">BIHB4019</strain>
    </source>
</reference>
<dbReference type="Pfam" id="PF13157">
    <property type="entry name" value="Enas"/>
    <property type="match status" value="1"/>
</dbReference>
<name>A0A1B2DN15_9BACL</name>
<accession>A0A1B2DN15</accession>
<feature type="domain" description="Endospore appendages core" evidence="1">
    <location>
        <begin position="7"/>
        <end position="90"/>
    </location>
</feature>